<protein>
    <submittedName>
        <fullName evidence="3">Phenylpropionate dioxygenase</fullName>
    </submittedName>
</protein>
<keyword evidence="3" id="KW-0223">Dioxygenase</keyword>
<keyword evidence="2" id="KW-0560">Oxidoreductase</keyword>
<accession>A0A4R5LZM9</accession>
<dbReference type="PANTHER" id="PTHR41534:SF1">
    <property type="entry name" value="BLR3401 PROTEIN"/>
    <property type="match status" value="1"/>
</dbReference>
<keyword evidence="4" id="KW-1185">Reference proteome</keyword>
<organism evidence="3 4">
    <name type="scientific">Paraburkholderia silviterrae</name>
    <dbReference type="NCBI Taxonomy" id="2528715"/>
    <lineage>
        <taxon>Bacteria</taxon>
        <taxon>Pseudomonadati</taxon>
        <taxon>Pseudomonadota</taxon>
        <taxon>Betaproteobacteria</taxon>
        <taxon>Burkholderiales</taxon>
        <taxon>Burkholderiaceae</taxon>
        <taxon>Paraburkholderia</taxon>
    </lineage>
</organism>
<dbReference type="Pfam" id="PF00866">
    <property type="entry name" value="Ring_hydroxyl_B"/>
    <property type="match status" value="1"/>
</dbReference>
<dbReference type="AlphaFoldDB" id="A0A4R5LZM9"/>
<dbReference type="EMBL" id="SMRP01000034">
    <property type="protein sequence ID" value="TDG18163.1"/>
    <property type="molecule type" value="Genomic_DNA"/>
</dbReference>
<gene>
    <name evidence="3" type="ORF">EYW47_35260</name>
</gene>
<evidence type="ECO:0000313" key="3">
    <source>
        <dbReference type="EMBL" id="TDG18163.1"/>
    </source>
</evidence>
<dbReference type="GO" id="GO:0051213">
    <property type="term" value="F:dioxygenase activity"/>
    <property type="evidence" value="ECO:0007669"/>
    <property type="project" value="UniProtKB-KW"/>
</dbReference>
<dbReference type="GO" id="GO:0019380">
    <property type="term" value="P:3-phenylpropionate catabolic process"/>
    <property type="evidence" value="ECO:0007669"/>
    <property type="project" value="TreeGrafter"/>
</dbReference>
<evidence type="ECO:0000256" key="2">
    <source>
        <dbReference type="ARBA" id="ARBA00023002"/>
    </source>
</evidence>
<reference evidence="3 4" key="1">
    <citation type="submission" date="2019-03" db="EMBL/GenBank/DDBJ databases">
        <title>Paraburkholderia sp. 4M-K11, isolated from subtropical forest soil.</title>
        <authorList>
            <person name="Gao Z.-H."/>
            <person name="Qiu L.-H."/>
        </authorList>
    </citation>
    <scope>NUCLEOTIDE SEQUENCE [LARGE SCALE GENOMIC DNA]</scope>
    <source>
        <strain evidence="3 4">4M-K11</strain>
    </source>
</reference>
<name>A0A4R5LZM9_9BURK</name>
<dbReference type="OrthoDB" id="7062869at2"/>
<evidence type="ECO:0000313" key="4">
    <source>
        <dbReference type="Proteomes" id="UP000295722"/>
    </source>
</evidence>
<sequence length="177" mass="20376">MTALIDTPPSDTPPSDTALRDPALRETLIDFVYREARLLDEKQLDAWYALFAQDGLYWIPLAPDQRDGLNHASLMYEDRLLLKLRIERLKQPRAFSQQPESRCQHVLQRPEIESAGADGYRLRTPFFYAEARGDEQLLFTGVVRHHLVEEGGALRIREKRIDLLNCDAALPSVQLFM</sequence>
<dbReference type="Gene3D" id="3.10.450.50">
    <property type="match status" value="1"/>
</dbReference>
<dbReference type="SUPFAM" id="SSF54427">
    <property type="entry name" value="NTF2-like"/>
    <property type="match status" value="1"/>
</dbReference>
<comment type="caution">
    <text evidence="3">The sequence shown here is derived from an EMBL/GenBank/DDBJ whole genome shotgun (WGS) entry which is preliminary data.</text>
</comment>
<dbReference type="InterPro" id="IPR000391">
    <property type="entry name" value="Rng_hydr_dOase-bsu"/>
</dbReference>
<dbReference type="RefSeq" id="WP_133199434.1">
    <property type="nucleotide sequence ID" value="NZ_JBHUCW010000013.1"/>
</dbReference>
<dbReference type="InterPro" id="IPR032710">
    <property type="entry name" value="NTF2-like_dom_sf"/>
</dbReference>
<comment type="similarity">
    <text evidence="1">Belongs to the bacterial ring-hydroxylating dioxygenase beta subunit family.</text>
</comment>
<proteinExistence type="inferred from homology"/>
<dbReference type="Proteomes" id="UP000295722">
    <property type="component" value="Unassembled WGS sequence"/>
</dbReference>
<dbReference type="PANTHER" id="PTHR41534">
    <property type="entry name" value="BLR3401 PROTEIN"/>
    <property type="match status" value="1"/>
</dbReference>
<dbReference type="CDD" id="cd00667">
    <property type="entry name" value="ring_hydroxylating_dioxygenases_beta"/>
    <property type="match status" value="1"/>
</dbReference>
<evidence type="ECO:0000256" key="1">
    <source>
        <dbReference type="ARBA" id="ARBA00009570"/>
    </source>
</evidence>